<dbReference type="Pfam" id="PF05380">
    <property type="entry name" value="Peptidase_A17"/>
    <property type="match status" value="1"/>
</dbReference>
<dbReference type="PROSITE" id="PS00141">
    <property type="entry name" value="ASP_PROTEASE"/>
    <property type="match status" value="1"/>
</dbReference>
<sequence>MKSSQTDSLHISSAVTTTLLQTCLVNVSDLSDKPKEKTCRLLLDSGSQRSYITSSIANHLNLPTIENVDLSIFTFGTKSPQYIKSRVVNFIIKTRIGVKRSIYANVVPHITNSVQAPVFNNSVKLLQDSRLNKLILADDGSYGDKIDILIGNDYYHTFISNEKLCISDNLFLVSSDFGWVWSGRLNETNTVDQLSVLTYFQSTGIYDSKLHKPDLPLKTDDVKRLWDLESIGIVDSPKCSHDEEAIKQFNKTIQYKGNRYYVKWPWAEYPPNLPNNLGLAYGRLSNLLKRLDNLTIKSYDKVIQEQLQNGVIEIVKNASFSLSHPVHYLPHHCVYNRDKPNKLRIVYDASAKTVGNQSLNECLYKGPLMLEDLTALLIKFREHAIGIIADVEKAFLQLGLQEPDKDVTRFLWLKNINDSVNKENILTLRFCRVPFGVISSPFLLNATIKYHLMKSNNSILNQIADDIYVDNIITGAKTVLEAQNLYNTSKLAFNDLSMNLREWNSNSKDFLSRIPDKFCTDIEEVKVLGLIWNTRDDKLLLKYDISQTDLDSVYTKRSILKIIASVYDPCGYAVPIVLPAKLFFQKLWKQKILWDTKINSDLLNEWKQIISKFSYLKNISIDRYFLKSIGKEQVNLQIPKLELLGALIGNRLLQYVNKNLRLSIKAQVLWTDSQIVLGWYHSSKLLLPFVSRRINEIKQNKTLILRYIPGQYNPADIGTRSDRIDHYDRWLKGPDFLLDNSENWFSMFNNCVYQVETQISSVGEGLSNENTNNKSTLVENESNINNLDMISTTELDKEPISDSDSDLEIILKVQAQYFPEETKGIVSNFARSLGLYKDVNGILRCKGRFKHTDWTHCHKEPILLPKNSEFTHKIIADLHEKNYHVGVSHTLALLRKTFWVPHGRSTVQKILRKCRNCLKYGGGPFKLPAMPDLPSERVKLLNKLSPFTSNGAPEEITKSNQRWMKLRTTVQLSSAIQKKPPLKREDSFLKRFSTRQIPETQETVEDTGSEGATGEHRVARQRRRKVRVPRTVVNPDENFYFYWLWLITLCVLYNLWTLIVRQSFPELQTSSFVAMQACNAITMHSTVQPRVLKTMVG</sequence>
<dbReference type="Proteomes" id="UP000838878">
    <property type="component" value="Chromosome 1"/>
</dbReference>
<dbReference type="GO" id="GO:0006508">
    <property type="term" value="P:proteolysis"/>
    <property type="evidence" value="ECO:0007669"/>
    <property type="project" value="InterPro"/>
</dbReference>
<keyword evidence="2" id="KW-0812">Transmembrane</keyword>
<keyword evidence="2" id="KW-1133">Transmembrane helix</keyword>
<accession>A0A8J9V1T8</accession>
<evidence type="ECO:0000256" key="1">
    <source>
        <dbReference type="SAM" id="MobiDB-lite"/>
    </source>
</evidence>
<feature type="transmembrane region" description="Helical" evidence="2">
    <location>
        <begin position="1040"/>
        <end position="1060"/>
    </location>
</feature>
<dbReference type="PANTHER" id="PTHR47331:SF5">
    <property type="entry name" value="RIBONUCLEASE H"/>
    <property type="match status" value="1"/>
</dbReference>
<name>A0A8J9V1T8_9NEOP</name>
<dbReference type="InterPro" id="IPR041588">
    <property type="entry name" value="Integrase_H2C2"/>
</dbReference>
<dbReference type="Pfam" id="PF05585">
    <property type="entry name" value="DUF1758"/>
    <property type="match status" value="1"/>
</dbReference>
<feature type="non-terminal residue" evidence="5">
    <location>
        <position position="1097"/>
    </location>
</feature>
<dbReference type="InterPro" id="IPR001969">
    <property type="entry name" value="Aspartic_peptidase_AS"/>
</dbReference>
<organism evidence="5 6">
    <name type="scientific">Brenthis ino</name>
    <name type="common">lesser marbled fritillary</name>
    <dbReference type="NCBI Taxonomy" id="405034"/>
    <lineage>
        <taxon>Eukaryota</taxon>
        <taxon>Metazoa</taxon>
        <taxon>Ecdysozoa</taxon>
        <taxon>Arthropoda</taxon>
        <taxon>Hexapoda</taxon>
        <taxon>Insecta</taxon>
        <taxon>Pterygota</taxon>
        <taxon>Neoptera</taxon>
        <taxon>Endopterygota</taxon>
        <taxon>Lepidoptera</taxon>
        <taxon>Glossata</taxon>
        <taxon>Ditrysia</taxon>
        <taxon>Papilionoidea</taxon>
        <taxon>Nymphalidae</taxon>
        <taxon>Heliconiinae</taxon>
        <taxon>Argynnini</taxon>
        <taxon>Brenthis</taxon>
    </lineage>
</organism>
<dbReference type="AlphaFoldDB" id="A0A8J9V1T8"/>
<dbReference type="Gene3D" id="3.10.10.10">
    <property type="entry name" value="HIV Type 1 Reverse Transcriptase, subunit A, domain 1"/>
    <property type="match status" value="1"/>
</dbReference>
<evidence type="ECO:0008006" key="7">
    <source>
        <dbReference type="Google" id="ProtNLM"/>
    </source>
</evidence>
<gene>
    <name evidence="5" type="ORF">BINO364_LOCUS1030</name>
</gene>
<dbReference type="InterPro" id="IPR008042">
    <property type="entry name" value="Retrotrans_Pao"/>
</dbReference>
<dbReference type="PANTHER" id="PTHR47331">
    <property type="entry name" value="PHD-TYPE DOMAIN-CONTAINING PROTEIN"/>
    <property type="match status" value="1"/>
</dbReference>
<evidence type="ECO:0000259" key="3">
    <source>
        <dbReference type="Pfam" id="PF05585"/>
    </source>
</evidence>
<dbReference type="SUPFAM" id="SSF56672">
    <property type="entry name" value="DNA/RNA polymerases"/>
    <property type="match status" value="1"/>
</dbReference>
<dbReference type="Gene3D" id="2.40.70.10">
    <property type="entry name" value="Acid Proteases"/>
    <property type="match status" value="1"/>
</dbReference>
<evidence type="ECO:0000313" key="5">
    <source>
        <dbReference type="EMBL" id="CAH0713933.1"/>
    </source>
</evidence>
<proteinExistence type="predicted"/>
<dbReference type="GO" id="GO:0004190">
    <property type="term" value="F:aspartic-type endopeptidase activity"/>
    <property type="evidence" value="ECO:0007669"/>
    <property type="project" value="InterPro"/>
</dbReference>
<evidence type="ECO:0000313" key="6">
    <source>
        <dbReference type="Proteomes" id="UP000838878"/>
    </source>
</evidence>
<feature type="domain" description="Integrase zinc-binding" evidence="4">
    <location>
        <begin position="868"/>
        <end position="920"/>
    </location>
</feature>
<dbReference type="InterPro" id="IPR043502">
    <property type="entry name" value="DNA/RNA_pol_sf"/>
</dbReference>
<evidence type="ECO:0000256" key="2">
    <source>
        <dbReference type="SAM" id="Phobius"/>
    </source>
</evidence>
<feature type="region of interest" description="Disordered" evidence="1">
    <location>
        <begin position="999"/>
        <end position="1024"/>
    </location>
</feature>
<dbReference type="Pfam" id="PF17921">
    <property type="entry name" value="Integrase_H2C2"/>
    <property type="match status" value="1"/>
</dbReference>
<keyword evidence="2" id="KW-0472">Membrane</keyword>
<dbReference type="EMBL" id="OV170221">
    <property type="protein sequence ID" value="CAH0713933.1"/>
    <property type="molecule type" value="Genomic_DNA"/>
</dbReference>
<protein>
    <recommendedName>
        <fullName evidence="7">Integrase zinc-binding domain-containing protein</fullName>
    </recommendedName>
</protein>
<reference evidence="5" key="1">
    <citation type="submission" date="2021-12" db="EMBL/GenBank/DDBJ databases">
        <authorList>
            <person name="Martin H S."/>
        </authorList>
    </citation>
    <scope>NUCLEOTIDE SEQUENCE</scope>
</reference>
<dbReference type="Gene3D" id="1.10.340.70">
    <property type="match status" value="1"/>
</dbReference>
<keyword evidence="6" id="KW-1185">Reference proteome</keyword>
<dbReference type="OrthoDB" id="421226at2759"/>
<dbReference type="InterPro" id="IPR021109">
    <property type="entry name" value="Peptidase_aspartic_dom_sf"/>
</dbReference>
<dbReference type="InterPro" id="IPR043128">
    <property type="entry name" value="Rev_trsase/Diguanyl_cyclase"/>
</dbReference>
<dbReference type="GO" id="GO:0071897">
    <property type="term" value="P:DNA biosynthetic process"/>
    <property type="evidence" value="ECO:0007669"/>
    <property type="project" value="UniProtKB-ARBA"/>
</dbReference>
<dbReference type="Gene3D" id="3.30.70.270">
    <property type="match status" value="1"/>
</dbReference>
<evidence type="ECO:0000259" key="4">
    <source>
        <dbReference type="Pfam" id="PF17921"/>
    </source>
</evidence>
<dbReference type="InterPro" id="IPR008737">
    <property type="entry name" value="DUF1758"/>
</dbReference>
<feature type="domain" description="DUF1758" evidence="3">
    <location>
        <begin position="40"/>
        <end position="183"/>
    </location>
</feature>